<protein>
    <submittedName>
        <fullName evidence="2">Uncharacterized protein</fullName>
    </submittedName>
</protein>
<name>A0A516KDA9_9BACI</name>
<organism evidence="2 3">
    <name type="scientific">Radiobacillus deserti</name>
    <dbReference type="NCBI Taxonomy" id="2594883"/>
    <lineage>
        <taxon>Bacteria</taxon>
        <taxon>Bacillati</taxon>
        <taxon>Bacillota</taxon>
        <taxon>Bacilli</taxon>
        <taxon>Bacillales</taxon>
        <taxon>Bacillaceae</taxon>
        <taxon>Radiobacillus</taxon>
    </lineage>
</organism>
<keyword evidence="1" id="KW-0812">Transmembrane</keyword>
<dbReference type="KEGG" id="aqt:FN924_03875"/>
<accession>A0A516KDA9</accession>
<keyword evidence="3" id="KW-1185">Reference proteome</keyword>
<feature type="transmembrane region" description="Helical" evidence="1">
    <location>
        <begin position="66"/>
        <end position="87"/>
    </location>
</feature>
<feature type="transmembrane region" description="Helical" evidence="1">
    <location>
        <begin position="6"/>
        <end position="23"/>
    </location>
</feature>
<evidence type="ECO:0000313" key="3">
    <source>
        <dbReference type="Proteomes" id="UP000315215"/>
    </source>
</evidence>
<evidence type="ECO:0000313" key="2">
    <source>
        <dbReference type="EMBL" id="QDP39402.1"/>
    </source>
</evidence>
<proteinExistence type="predicted"/>
<gene>
    <name evidence="2" type="ORF">FN924_03875</name>
</gene>
<dbReference type="AlphaFoldDB" id="A0A516KDA9"/>
<sequence>MKYIKYISIQFILFSLLIFMAYISEPYLQRPFDKVDVIAIVVMAPFVFIVLHFGDKLKALVPSIHVLVRILLTVVAILLAIILIGLVTGELQFSES</sequence>
<dbReference type="Proteomes" id="UP000315215">
    <property type="component" value="Chromosome"/>
</dbReference>
<keyword evidence="1" id="KW-0472">Membrane</keyword>
<keyword evidence="1" id="KW-1133">Transmembrane helix</keyword>
<feature type="transmembrane region" description="Helical" evidence="1">
    <location>
        <begin position="35"/>
        <end position="54"/>
    </location>
</feature>
<dbReference type="EMBL" id="CP041666">
    <property type="protein sequence ID" value="QDP39402.1"/>
    <property type="molecule type" value="Genomic_DNA"/>
</dbReference>
<dbReference type="RefSeq" id="WP_143892152.1">
    <property type="nucleotide sequence ID" value="NZ_CP041666.1"/>
</dbReference>
<reference evidence="2 3" key="1">
    <citation type="submission" date="2019-07" db="EMBL/GenBank/DDBJ databases">
        <authorList>
            <person name="Li J."/>
        </authorList>
    </citation>
    <scope>NUCLEOTIDE SEQUENCE [LARGE SCALE GENOMIC DNA]</scope>
    <source>
        <strain evidence="2 3">TKL69</strain>
    </source>
</reference>
<evidence type="ECO:0000256" key="1">
    <source>
        <dbReference type="SAM" id="Phobius"/>
    </source>
</evidence>